<dbReference type="InterPro" id="IPR000399">
    <property type="entry name" value="TPP-bd_CS"/>
</dbReference>
<dbReference type="Pfam" id="PF02776">
    <property type="entry name" value="TPP_enzyme_N"/>
    <property type="match status" value="1"/>
</dbReference>
<organism evidence="5 6">
    <name type="scientific">Lentzea atacamensis</name>
    <dbReference type="NCBI Taxonomy" id="531938"/>
    <lineage>
        <taxon>Bacteria</taxon>
        <taxon>Bacillati</taxon>
        <taxon>Actinomycetota</taxon>
        <taxon>Actinomycetes</taxon>
        <taxon>Pseudonocardiales</taxon>
        <taxon>Pseudonocardiaceae</taxon>
        <taxon>Lentzea</taxon>
    </lineage>
</organism>
<evidence type="ECO:0000259" key="4">
    <source>
        <dbReference type="Pfam" id="PF02776"/>
    </source>
</evidence>
<dbReference type="EMBL" id="QGHB01000028">
    <property type="protein sequence ID" value="PWK78559.1"/>
    <property type="molecule type" value="Genomic_DNA"/>
</dbReference>
<dbReference type="GO" id="GO:0030976">
    <property type="term" value="F:thiamine pyrophosphate binding"/>
    <property type="evidence" value="ECO:0007669"/>
    <property type="project" value="InterPro"/>
</dbReference>
<dbReference type="AlphaFoldDB" id="A0A316HBI1"/>
<protein>
    <submittedName>
        <fullName evidence="5">Acetolactate synthase-1/2/3 large subunit</fullName>
    </submittedName>
</protein>
<dbReference type="InterPro" id="IPR012001">
    <property type="entry name" value="Thiamin_PyroP_enz_TPP-bd_dom"/>
</dbReference>
<keyword evidence="2" id="KW-0786">Thiamine pyrophosphate</keyword>
<dbReference type="GO" id="GO:0050660">
    <property type="term" value="F:flavin adenine dinucleotide binding"/>
    <property type="evidence" value="ECO:0007669"/>
    <property type="project" value="TreeGrafter"/>
</dbReference>
<feature type="domain" description="Thiamine pyrophosphate enzyme N-terminal TPP-binding" evidence="4">
    <location>
        <begin position="10"/>
        <end position="129"/>
    </location>
</feature>
<proteinExistence type="inferred from homology"/>
<dbReference type="InterPro" id="IPR029061">
    <property type="entry name" value="THDP-binding"/>
</dbReference>
<dbReference type="Proteomes" id="UP000246005">
    <property type="component" value="Unassembled WGS sequence"/>
</dbReference>
<dbReference type="PANTHER" id="PTHR18968:SF9">
    <property type="entry name" value="3D-(3,5_4)-TRIHYDROXYCYCLOHEXANE-1,2-DIONE HYDROLASE"/>
    <property type="match status" value="1"/>
</dbReference>
<gene>
    <name evidence="5" type="ORF">C8D88_12821</name>
</gene>
<evidence type="ECO:0000313" key="6">
    <source>
        <dbReference type="Proteomes" id="UP000246005"/>
    </source>
</evidence>
<evidence type="ECO:0000256" key="1">
    <source>
        <dbReference type="ARBA" id="ARBA00007812"/>
    </source>
</evidence>
<name>A0A316HBI1_9PSEU</name>
<evidence type="ECO:0000259" key="3">
    <source>
        <dbReference type="Pfam" id="PF02775"/>
    </source>
</evidence>
<dbReference type="Gene3D" id="3.40.50.970">
    <property type="match status" value="2"/>
</dbReference>
<dbReference type="CDD" id="cd00568">
    <property type="entry name" value="TPP_enzymes"/>
    <property type="match status" value="1"/>
</dbReference>
<dbReference type="PROSITE" id="PS00187">
    <property type="entry name" value="TPP_ENZYMES"/>
    <property type="match status" value="1"/>
</dbReference>
<dbReference type="Pfam" id="PF02775">
    <property type="entry name" value="TPP_enzyme_C"/>
    <property type="match status" value="1"/>
</dbReference>
<dbReference type="InterPro" id="IPR045229">
    <property type="entry name" value="TPP_enz"/>
</dbReference>
<sequence>MGAVVNDYSGNTYLIDMLRQLGVTLYAGVNGGGVIHLAKLMVPVRTLSKRNVAGPSLLTVPEYTAGFVPLGHYLATGQVAACLTTTGAATKLAASGLSDAKAHNIPAVYVVALNSTSNYGRSPLQDVSDEGAHIVAQLRDELGEACFHVTDLDVLPKQIIQAQGHLAQCRPVAFAVHPDVLAGPMPAGSVPAVYIPDPPSPVFTDVTRFRQVVEGRRVVLLVTDEAARDPRMPVLTTEIAATLGAPVLWTANGAAGVAADNPYGYGHVGFGGNDAATTLWNGLQSDDVLITLGFEPGEYVLGLAPVAAGDVIHLTEWEAPFGHRNGGFAHRCSGRYWRLGGPIFETARALIIEAGTVRQLPAPAHLNTDRPNTRHRADTVDFAAFLERLHSRWRVPSLGFDDVSMVYKDRPYVTQRPHPLMRTYTAYQGSAMGGAFGLAVGARIADPTQTVYCFSGDGCYRLYAGALPETARLGLRLFIINNGSYALVEQGLRHVLPDTSEDRFHSQLAPVDHVAAARAYGWDAFRVKPDLSNLDEILDACQTSGDRSLLVDVPVDASQNIGPNPRVRRAVQACYL</sequence>
<dbReference type="InterPro" id="IPR011766">
    <property type="entry name" value="TPP_enzyme_TPP-bd"/>
</dbReference>
<dbReference type="SUPFAM" id="SSF52467">
    <property type="entry name" value="DHS-like NAD/FAD-binding domain"/>
    <property type="match status" value="1"/>
</dbReference>
<dbReference type="GO" id="GO:0000287">
    <property type="term" value="F:magnesium ion binding"/>
    <property type="evidence" value="ECO:0007669"/>
    <property type="project" value="InterPro"/>
</dbReference>
<dbReference type="GO" id="GO:0009099">
    <property type="term" value="P:L-valine biosynthetic process"/>
    <property type="evidence" value="ECO:0007669"/>
    <property type="project" value="TreeGrafter"/>
</dbReference>
<evidence type="ECO:0000313" key="5">
    <source>
        <dbReference type="EMBL" id="PWK78559.1"/>
    </source>
</evidence>
<evidence type="ECO:0000256" key="2">
    <source>
        <dbReference type="ARBA" id="ARBA00023052"/>
    </source>
</evidence>
<feature type="domain" description="Thiamine pyrophosphate enzyme TPP-binding" evidence="3">
    <location>
        <begin position="422"/>
        <end position="553"/>
    </location>
</feature>
<dbReference type="CDD" id="cd07035">
    <property type="entry name" value="TPP_PYR_POX_like"/>
    <property type="match status" value="1"/>
</dbReference>
<dbReference type="GO" id="GO:0003984">
    <property type="term" value="F:acetolactate synthase activity"/>
    <property type="evidence" value="ECO:0007669"/>
    <property type="project" value="TreeGrafter"/>
</dbReference>
<comment type="caution">
    <text evidence="5">The sequence shown here is derived from an EMBL/GenBank/DDBJ whole genome shotgun (WGS) entry which is preliminary data.</text>
</comment>
<reference evidence="5 6" key="1">
    <citation type="submission" date="2018-05" db="EMBL/GenBank/DDBJ databases">
        <title>Genomic Encyclopedia of Type Strains, Phase IV (KMG-IV): sequencing the most valuable type-strain genomes for metagenomic binning, comparative biology and taxonomic classification.</title>
        <authorList>
            <person name="Goeker M."/>
        </authorList>
    </citation>
    <scope>NUCLEOTIDE SEQUENCE [LARGE SCALE GENOMIC DNA]</scope>
    <source>
        <strain evidence="5 6">DSM 45480</strain>
    </source>
</reference>
<dbReference type="PANTHER" id="PTHR18968">
    <property type="entry name" value="THIAMINE PYROPHOSPHATE ENZYMES"/>
    <property type="match status" value="1"/>
</dbReference>
<accession>A0A316HBI1</accession>
<dbReference type="GO" id="GO:0009097">
    <property type="term" value="P:isoleucine biosynthetic process"/>
    <property type="evidence" value="ECO:0007669"/>
    <property type="project" value="TreeGrafter"/>
</dbReference>
<dbReference type="SUPFAM" id="SSF52518">
    <property type="entry name" value="Thiamin diphosphate-binding fold (THDP-binding)"/>
    <property type="match status" value="2"/>
</dbReference>
<dbReference type="GO" id="GO:0005948">
    <property type="term" value="C:acetolactate synthase complex"/>
    <property type="evidence" value="ECO:0007669"/>
    <property type="project" value="TreeGrafter"/>
</dbReference>
<dbReference type="RefSeq" id="WP_146231934.1">
    <property type="nucleotide sequence ID" value="NZ_QGHB01000028.1"/>
</dbReference>
<comment type="similarity">
    <text evidence="1">Belongs to the TPP enzyme family.</text>
</comment>
<dbReference type="Gene3D" id="3.40.50.1220">
    <property type="entry name" value="TPP-binding domain"/>
    <property type="match status" value="1"/>
</dbReference>
<dbReference type="InterPro" id="IPR029035">
    <property type="entry name" value="DHS-like_NAD/FAD-binding_dom"/>
</dbReference>